<proteinExistence type="predicted"/>
<accession>A0A7X9HSK8</accession>
<organism evidence="1 2">
    <name type="scientific">candidate division WWE3 bacterium</name>
    <dbReference type="NCBI Taxonomy" id="2053526"/>
    <lineage>
        <taxon>Bacteria</taxon>
        <taxon>Katanobacteria</taxon>
    </lineage>
</organism>
<reference evidence="1 2" key="1">
    <citation type="journal article" date="2020" name="Biotechnol. Biofuels">
        <title>New insights from the biogas microbiome by comprehensive genome-resolved metagenomics of nearly 1600 species originating from multiple anaerobic digesters.</title>
        <authorList>
            <person name="Campanaro S."/>
            <person name="Treu L."/>
            <person name="Rodriguez-R L.M."/>
            <person name="Kovalovszki A."/>
            <person name="Ziels R.M."/>
            <person name="Maus I."/>
            <person name="Zhu X."/>
            <person name="Kougias P.G."/>
            <person name="Basile A."/>
            <person name="Luo G."/>
            <person name="Schluter A."/>
            <person name="Konstantinidis K.T."/>
            <person name="Angelidaki I."/>
        </authorList>
    </citation>
    <scope>NUCLEOTIDE SEQUENCE [LARGE SCALE GENOMIC DNA]</scope>
    <source>
        <strain evidence="1">AS27yjCOA_202</strain>
    </source>
</reference>
<dbReference type="Proteomes" id="UP000590542">
    <property type="component" value="Unassembled WGS sequence"/>
</dbReference>
<dbReference type="EMBL" id="JAAZNV010000007">
    <property type="protein sequence ID" value="NMB91566.1"/>
    <property type="molecule type" value="Genomic_DNA"/>
</dbReference>
<gene>
    <name evidence="1" type="ORF">GYA37_01810</name>
</gene>
<dbReference type="AlphaFoldDB" id="A0A7X9HSK8"/>
<evidence type="ECO:0000313" key="1">
    <source>
        <dbReference type="EMBL" id="NMB91566.1"/>
    </source>
</evidence>
<protein>
    <submittedName>
        <fullName evidence="1">Uncharacterized protein</fullName>
    </submittedName>
</protein>
<sequence>MKLVPKRIFGRVVWFCIPKGHYIRVVPNNKDDKPDKDEYVYLNDPGTIVKGCPTWMGRVRFSGSFGPVCFFRITRKSFGFKRKELWILPSVFTKVALVSGSLHTNPSIKSLFRKPWLKKQPWKLPKVEEKNFLIDQLIGSISKANLIGEVASYTLPNYAIVVIAHTNHQCNDHGVFVVI</sequence>
<comment type="caution">
    <text evidence="1">The sequence shown here is derived from an EMBL/GenBank/DDBJ whole genome shotgun (WGS) entry which is preliminary data.</text>
</comment>
<evidence type="ECO:0000313" key="2">
    <source>
        <dbReference type="Proteomes" id="UP000590542"/>
    </source>
</evidence>
<name>A0A7X9HSK8_UNCKA</name>